<proteinExistence type="predicted"/>
<dbReference type="AlphaFoldDB" id="A0A5B7H376"/>
<name>A0A5B7H376_PORTR</name>
<evidence type="ECO:0000313" key="2">
    <source>
        <dbReference type="EMBL" id="MPC64336.1"/>
    </source>
</evidence>
<gene>
    <name evidence="2" type="ORF">E2C01_058449</name>
</gene>
<keyword evidence="3" id="KW-1185">Reference proteome</keyword>
<comment type="caution">
    <text evidence="2">The sequence shown here is derived from an EMBL/GenBank/DDBJ whole genome shotgun (WGS) entry which is preliminary data.</text>
</comment>
<dbReference type="Proteomes" id="UP000324222">
    <property type="component" value="Unassembled WGS sequence"/>
</dbReference>
<feature type="region of interest" description="Disordered" evidence="1">
    <location>
        <begin position="1"/>
        <end position="27"/>
    </location>
</feature>
<reference evidence="2 3" key="1">
    <citation type="submission" date="2019-05" db="EMBL/GenBank/DDBJ databases">
        <title>Another draft genome of Portunus trituberculatus and its Hox gene families provides insights of decapod evolution.</title>
        <authorList>
            <person name="Jeong J.-H."/>
            <person name="Song I."/>
            <person name="Kim S."/>
            <person name="Choi T."/>
            <person name="Kim D."/>
            <person name="Ryu S."/>
            <person name="Kim W."/>
        </authorList>
    </citation>
    <scope>NUCLEOTIDE SEQUENCE [LARGE SCALE GENOMIC DNA]</scope>
    <source>
        <tissue evidence="2">Muscle</tissue>
    </source>
</reference>
<evidence type="ECO:0000256" key="1">
    <source>
        <dbReference type="SAM" id="MobiDB-lite"/>
    </source>
</evidence>
<organism evidence="2 3">
    <name type="scientific">Portunus trituberculatus</name>
    <name type="common">Swimming crab</name>
    <name type="synonym">Neptunus trituberculatus</name>
    <dbReference type="NCBI Taxonomy" id="210409"/>
    <lineage>
        <taxon>Eukaryota</taxon>
        <taxon>Metazoa</taxon>
        <taxon>Ecdysozoa</taxon>
        <taxon>Arthropoda</taxon>
        <taxon>Crustacea</taxon>
        <taxon>Multicrustacea</taxon>
        <taxon>Malacostraca</taxon>
        <taxon>Eumalacostraca</taxon>
        <taxon>Eucarida</taxon>
        <taxon>Decapoda</taxon>
        <taxon>Pleocyemata</taxon>
        <taxon>Brachyura</taxon>
        <taxon>Eubrachyura</taxon>
        <taxon>Portunoidea</taxon>
        <taxon>Portunidae</taxon>
        <taxon>Portuninae</taxon>
        <taxon>Portunus</taxon>
    </lineage>
</organism>
<dbReference type="EMBL" id="VSRR010021939">
    <property type="protein sequence ID" value="MPC64336.1"/>
    <property type="molecule type" value="Genomic_DNA"/>
</dbReference>
<feature type="compositionally biased region" description="Basic and acidic residues" evidence="1">
    <location>
        <begin position="1"/>
        <end position="12"/>
    </location>
</feature>
<accession>A0A5B7H376</accession>
<protein>
    <submittedName>
        <fullName evidence="2">Uncharacterized protein</fullName>
    </submittedName>
</protein>
<sequence>MADSADRRRRETPASPVRGTPLTVTTRHTVHVPRRSGAAPEGGFTGREEMVGFVKLCEIYSESAKFEGESRGIPLVALDEHWQFLITTTSSSNPNPPSFGDKYSGGLGDTIILSHSLT</sequence>
<evidence type="ECO:0000313" key="3">
    <source>
        <dbReference type="Proteomes" id="UP000324222"/>
    </source>
</evidence>